<dbReference type="RefSeq" id="WP_149459340.1">
    <property type="nucleotide sequence ID" value="NZ_SCWC02000005.1"/>
</dbReference>
<keyword evidence="2 14" id="KW-0813">Transport</keyword>
<feature type="transmembrane region" description="Helical" evidence="14">
    <location>
        <begin position="25"/>
        <end position="44"/>
    </location>
</feature>
<comment type="activity regulation">
    <text evidence="14">Na(+) is not transported, but it plays an essential structural role and its presence is essential for fluoride channel function.</text>
</comment>
<feature type="binding site" evidence="14">
    <location>
        <position position="58"/>
    </location>
    <ligand>
        <name>Na(+)</name>
        <dbReference type="ChEBI" id="CHEBI:29101"/>
        <note>structural</note>
    </ligand>
</feature>
<keyword evidence="4 14" id="KW-0812">Transmembrane</keyword>
<evidence type="ECO:0000256" key="6">
    <source>
        <dbReference type="ARBA" id="ARBA00022989"/>
    </source>
</evidence>
<protein>
    <recommendedName>
        <fullName evidence="14">Fluoride-specific ion channel FluC</fullName>
    </recommendedName>
</protein>
<evidence type="ECO:0000256" key="11">
    <source>
        <dbReference type="ARBA" id="ARBA00035120"/>
    </source>
</evidence>
<keyword evidence="5 14" id="KW-0479">Metal-binding</keyword>
<keyword evidence="6 14" id="KW-1133">Transmembrane helix</keyword>
<evidence type="ECO:0000256" key="1">
    <source>
        <dbReference type="ARBA" id="ARBA00004651"/>
    </source>
</evidence>
<sequence>MITVGIGAMIGACIRVFLSQYNGKFPWMTLLVNTIGSLLLGIFVSTDHYLFLGTGMMGGLTTFSTFSVETVTLLRTHLMTGVLYIVSSITLPLSCFLIGTQF</sequence>
<dbReference type="PANTHER" id="PTHR28259:SF16">
    <property type="entry name" value="FLUORIDE-SPECIFIC ION CHANNEL FLUC 2"/>
    <property type="match status" value="1"/>
</dbReference>
<comment type="catalytic activity">
    <reaction evidence="12">
        <text>fluoride(in) = fluoride(out)</text>
        <dbReference type="Rhea" id="RHEA:76159"/>
        <dbReference type="ChEBI" id="CHEBI:17051"/>
    </reaction>
    <physiologicalReaction direction="left-to-right" evidence="12">
        <dbReference type="Rhea" id="RHEA:76160"/>
    </physiologicalReaction>
</comment>
<keyword evidence="9 14" id="KW-0472">Membrane</keyword>
<proteinExistence type="inferred from homology"/>
<evidence type="ECO:0000256" key="9">
    <source>
        <dbReference type="ARBA" id="ARBA00023136"/>
    </source>
</evidence>
<comment type="function">
    <text evidence="13 14">Fluoride-specific ion channel. Important for reducing fluoride concentration in the cell, thus reducing its toxicity.</text>
</comment>
<evidence type="ECO:0000256" key="3">
    <source>
        <dbReference type="ARBA" id="ARBA00022475"/>
    </source>
</evidence>
<keyword evidence="10 14" id="KW-0407">Ion channel</keyword>
<evidence type="ECO:0000256" key="12">
    <source>
        <dbReference type="ARBA" id="ARBA00035585"/>
    </source>
</evidence>
<dbReference type="Pfam" id="PF02537">
    <property type="entry name" value="CRCB"/>
    <property type="match status" value="1"/>
</dbReference>
<comment type="similarity">
    <text evidence="11 14">Belongs to the fluoride channel Fluc/FEX (TC 1.A.43) family.</text>
</comment>
<dbReference type="PANTHER" id="PTHR28259">
    <property type="entry name" value="FLUORIDE EXPORT PROTEIN 1-RELATED"/>
    <property type="match status" value="1"/>
</dbReference>
<dbReference type="EMBL" id="SCWC02000005">
    <property type="protein sequence ID" value="KAA1039082.1"/>
    <property type="molecule type" value="Genomic_DNA"/>
</dbReference>
<evidence type="ECO:0000256" key="2">
    <source>
        <dbReference type="ARBA" id="ARBA00022448"/>
    </source>
</evidence>
<feature type="binding site" evidence="14">
    <location>
        <position position="61"/>
    </location>
    <ligand>
        <name>Na(+)</name>
        <dbReference type="ChEBI" id="CHEBI:29101"/>
        <note>structural</note>
    </ligand>
</feature>
<evidence type="ECO:0000313" key="15">
    <source>
        <dbReference type="EMBL" id="KAA1039082.1"/>
    </source>
</evidence>
<evidence type="ECO:0000313" key="16">
    <source>
        <dbReference type="Proteomes" id="UP000295735"/>
    </source>
</evidence>
<feature type="transmembrane region" description="Helical" evidence="14">
    <location>
        <begin position="81"/>
        <end position="99"/>
    </location>
</feature>
<evidence type="ECO:0000256" key="14">
    <source>
        <dbReference type="HAMAP-Rule" id="MF_00454"/>
    </source>
</evidence>
<comment type="subcellular location">
    <subcellularLocation>
        <location evidence="1 14">Cell membrane</location>
        <topology evidence="1 14">Multi-pass membrane protein</topology>
    </subcellularLocation>
</comment>
<evidence type="ECO:0000256" key="4">
    <source>
        <dbReference type="ARBA" id="ARBA00022692"/>
    </source>
</evidence>
<evidence type="ECO:0000256" key="10">
    <source>
        <dbReference type="ARBA" id="ARBA00023303"/>
    </source>
</evidence>
<evidence type="ECO:0000256" key="5">
    <source>
        <dbReference type="ARBA" id="ARBA00022723"/>
    </source>
</evidence>
<gene>
    <name evidence="14" type="primary">fluC</name>
    <name evidence="14" type="synonym">crcB</name>
    <name evidence="15" type="ORF">ERX35_007660</name>
</gene>
<evidence type="ECO:0000256" key="8">
    <source>
        <dbReference type="ARBA" id="ARBA00023065"/>
    </source>
</evidence>
<evidence type="ECO:0000256" key="7">
    <source>
        <dbReference type="ARBA" id="ARBA00023053"/>
    </source>
</evidence>
<keyword evidence="16" id="KW-1185">Reference proteome</keyword>
<accession>A0ABQ6R7L0</accession>
<dbReference type="Proteomes" id="UP000295735">
    <property type="component" value="Unassembled WGS sequence"/>
</dbReference>
<organism evidence="15 16">
    <name type="scientific">Macrococcus equipercicus</name>
    <dbReference type="NCBI Taxonomy" id="69967"/>
    <lineage>
        <taxon>Bacteria</taxon>
        <taxon>Bacillati</taxon>
        <taxon>Bacillota</taxon>
        <taxon>Bacilli</taxon>
        <taxon>Bacillales</taxon>
        <taxon>Staphylococcaceae</taxon>
        <taxon>Macrococcus</taxon>
    </lineage>
</organism>
<keyword evidence="3 14" id="KW-1003">Cell membrane</keyword>
<comment type="caution">
    <text evidence="15">The sequence shown here is derived from an EMBL/GenBank/DDBJ whole genome shotgun (WGS) entry which is preliminary data.</text>
</comment>
<reference evidence="15 16" key="1">
    <citation type="submission" date="2019-09" db="EMBL/GenBank/DDBJ databases">
        <authorList>
            <person name="Mazhar S."/>
            <person name="Altermann E."/>
            <person name="Hill C."/>
            <person name="Mcauliffe O."/>
        </authorList>
    </citation>
    <scope>NUCLEOTIDE SEQUENCE [LARGE SCALE GENOMIC DNA]</scope>
    <source>
        <strain evidence="15 16">ATCC 51831</strain>
    </source>
</reference>
<name>A0ABQ6R7L0_9STAP</name>
<keyword evidence="8 14" id="KW-0406">Ion transport</keyword>
<evidence type="ECO:0000256" key="13">
    <source>
        <dbReference type="ARBA" id="ARBA00049940"/>
    </source>
</evidence>
<dbReference type="HAMAP" id="MF_00454">
    <property type="entry name" value="FluC"/>
    <property type="match status" value="1"/>
</dbReference>
<dbReference type="InterPro" id="IPR003691">
    <property type="entry name" value="FluC"/>
</dbReference>
<keyword evidence="7 14" id="KW-0915">Sodium</keyword>
<feature type="transmembrane region" description="Helical" evidence="14">
    <location>
        <begin position="50"/>
        <end position="74"/>
    </location>
</feature>